<dbReference type="InterPro" id="IPR013083">
    <property type="entry name" value="Znf_RING/FYVE/PHD"/>
</dbReference>
<dbReference type="Pfam" id="PF17123">
    <property type="entry name" value="zf-RING_11"/>
    <property type="match status" value="1"/>
</dbReference>
<evidence type="ECO:0000259" key="2">
    <source>
        <dbReference type="PROSITE" id="PS50089"/>
    </source>
</evidence>
<dbReference type="GO" id="GO:0008270">
    <property type="term" value="F:zinc ion binding"/>
    <property type="evidence" value="ECO:0007669"/>
    <property type="project" value="UniProtKB-KW"/>
</dbReference>
<protein>
    <recommendedName>
        <fullName evidence="2">RING-type domain-containing protein</fullName>
    </recommendedName>
</protein>
<keyword evidence="4" id="KW-1185">Reference proteome</keyword>
<dbReference type="EMBL" id="JAKUCV010004786">
    <property type="protein sequence ID" value="KAJ4834077.1"/>
    <property type="molecule type" value="Genomic_DNA"/>
</dbReference>
<feature type="domain" description="RING-type" evidence="2">
    <location>
        <begin position="18"/>
        <end position="63"/>
    </location>
</feature>
<keyword evidence="1" id="KW-0479">Metal-binding</keyword>
<dbReference type="InterPro" id="IPR044274">
    <property type="entry name" value="RFI2"/>
</dbReference>
<gene>
    <name evidence="3" type="ORF">Tsubulata_016275</name>
</gene>
<keyword evidence="1" id="KW-0862">Zinc</keyword>
<accession>A0A9Q0JAG2</accession>
<dbReference type="InterPro" id="IPR001841">
    <property type="entry name" value="Znf_RING"/>
</dbReference>
<dbReference type="PROSITE" id="PS50089">
    <property type="entry name" value="ZF_RING_2"/>
    <property type="match status" value="1"/>
</dbReference>
<evidence type="ECO:0000256" key="1">
    <source>
        <dbReference type="PROSITE-ProRule" id="PRU00175"/>
    </source>
</evidence>
<reference evidence="3" key="2">
    <citation type="journal article" date="2023" name="Plants (Basel)">
        <title>Annotation of the Turnera subulata (Passifloraceae) Draft Genome Reveals the S-Locus Evolved after the Divergence of Turneroideae from Passifloroideae in a Stepwise Manner.</title>
        <authorList>
            <person name="Henning P.M."/>
            <person name="Roalson E.H."/>
            <person name="Mir W."/>
            <person name="McCubbin A.G."/>
            <person name="Shore J.S."/>
        </authorList>
    </citation>
    <scope>NUCLEOTIDE SEQUENCE</scope>
    <source>
        <strain evidence="3">F60SS</strain>
    </source>
</reference>
<reference evidence="3" key="1">
    <citation type="submission" date="2022-02" db="EMBL/GenBank/DDBJ databases">
        <authorList>
            <person name="Henning P.M."/>
            <person name="McCubbin A.G."/>
            <person name="Shore J.S."/>
        </authorList>
    </citation>
    <scope>NUCLEOTIDE SEQUENCE</scope>
    <source>
        <strain evidence="3">F60SS</strain>
        <tissue evidence="3">Leaves</tissue>
    </source>
</reference>
<dbReference type="PANTHER" id="PTHR46798:SF20">
    <property type="entry name" value="RING-TYPE DOMAIN-CONTAINING PROTEIN"/>
    <property type="match status" value="1"/>
</dbReference>
<dbReference type="SMART" id="SM00184">
    <property type="entry name" value="RING"/>
    <property type="match status" value="1"/>
</dbReference>
<name>A0A9Q0JAG2_9ROSI</name>
<dbReference type="Proteomes" id="UP001141552">
    <property type="component" value="Unassembled WGS sequence"/>
</dbReference>
<dbReference type="SUPFAM" id="SSF57850">
    <property type="entry name" value="RING/U-box"/>
    <property type="match status" value="1"/>
</dbReference>
<dbReference type="OrthoDB" id="8062037at2759"/>
<comment type="caution">
    <text evidence="3">The sequence shown here is derived from an EMBL/GenBank/DDBJ whole genome shotgun (WGS) entry which is preliminary data.</text>
</comment>
<evidence type="ECO:0000313" key="4">
    <source>
        <dbReference type="Proteomes" id="UP001141552"/>
    </source>
</evidence>
<dbReference type="PANTHER" id="PTHR46798">
    <property type="entry name" value="OS09G0511500 PROTEIN"/>
    <property type="match status" value="1"/>
</dbReference>
<dbReference type="Gene3D" id="3.30.40.10">
    <property type="entry name" value="Zinc/RING finger domain, C3HC4 (zinc finger)"/>
    <property type="match status" value="1"/>
</dbReference>
<proteinExistence type="predicted"/>
<dbReference type="AlphaFoldDB" id="A0A9Q0JAG2"/>
<organism evidence="3 4">
    <name type="scientific">Turnera subulata</name>
    <dbReference type="NCBI Taxonomy" id="218843"/>
    <lineage>
        <taxon>Eukaryota</taxon>
        <taxon>Viridiplantae</taxon>
        <taxon>Streptophyta</taxon>
        <taxon>Embryophyta</taxon>
        <taxon>Tracheophyta</taxon>
        <taxon>Spermatophyta</taxon>
        <taxon>Magnoliopsida</taxon>
        <taxon>eudicotyledons</taxon>
        <taxon>Gunneridae</taxon>
        <taxon>Pentapetalae</taxon>
        <taxon>rosids</taxon>
        <taxon>fabids</taxon>
        <taxon>Malpighiales</taxon>
        <taxon>Passifloraceae</taxon>
        <taxon>Turnera</taxon>
    </lineage>
</organism>
<evidence type="ECO:0000313" key="3">
    <source>
        <dbReference type="EMBL" id="KAJ4834077.1"/>
    </source>
</evidence>
<keyword evidence="1" id="KW-0863">Zinc-finger</keyword>
<dbReference type="GO" id="GO:0004842">
    <property type="term" value="F:ubiquitin-protein transferase activity"/>
    <property type="evidence" value="ECO:0007669"/>
    <property type="project" value="InterPro"/>
</dbReference>
<sequence length="299" mass="33040">MALPSSCVNGSPSSTLLCSVCWDPLSASCGRTLVTLRCSHMFHLDCIGSAFNAAGIMQCPNCRVVENGEWRRFDNDQGPEADDEEDDFYVVADEVPRHFDTVPRNNRVLPAQARTGLPVIDEMSPSHGIRCPHPSCDCQFATNSMSAHIAGANHSSAPIIHPLNMRVGAPGIPNMEFISQLFSLDPVVATTSIGPMLGSEVYRNSQMAYNNVHWMQPHNNAPSQALQNMFAARNAMNGVQQPPSEQQTQGLNISSSMRVTFLGHLPPPMMFPPQTNEGHDIFPPEYWRDDMDHYMEDQE</sequence>